<gene>
    <name evidence="2" type="ORF">METZ01_LOCUS175882</name>
</gene>
<proteinExistence type="predicted"/>
<evidence type="ECO:0000256" key="1">
    <source>
        <dbReference type="SAM" id="Phobius"/>
    </source>
</evidence>
<sequence length="77" mass="8982">MNELIFGILLIFGLGIIVGWYMSNTINKTRYESILKNSAMMMGMTREVWERIIKAKRMEHGVQKKNVQQDSEKNTSE</sequence>
<dbReference type="EMBL" id="UINC01033557">
    <property type="protein sequence ID" value="SVB23028.1"/>
    <property type="molecule type" value="Genomic_DNA"/>
</dbReference>
<reference evidence="2" key="1">
    <citation type="submission" date="2018-05" db="EMBL/GenBank/DDBJ databases">
        <authorList>
            <person name="Lanie J.A."/>
            <person name="Ng W.-L."/>
            <person name="Kazmierczak K.M."/>
            <person name="Andrzejewski T.M."/>
            <person name="Davidsen T.M."/>
            <person name="Wayne K.J."/>
            <person name="Tettelin H."/>
            <person name="Glass J.I."/>
            <person name="Rusch D."/>
            <person name="Podicherti R."/>
            <person name="Tsui H.-C.T."/>
            <person name="Winkler M.E."/>
        </authorList>
    </citation>
    <scope>NUCLEOTIDE SEQUENCE</scope>
</reference>
<accession>A0A382CA82</accession>
<feature type="transmembrane region" description="Helical" evidence="1">
    <location>
        <begin position="6"/>
        <end position="23"/>
    </location>
</feature>
<keyword evidence="1" id="KW-1133">Transmembrane helix</keyword>
<protein>
    <submittedName>
        <fullName evidence="2">Uncharacterized protein</fullName>
    </submittedName>
</protein>
<dbReference type="AlphaFoldDB" id="A0A382CA82"/>
<keyword evidence="1" id="KW-0472">Membrane</keyword>
<name>A0A382CA82_9ZZZZ</name>
<keyword evidence="1" id="KW-0812">Transmembrane</keyword>
<evidence type="ECO:0000313" key="2">
    <source>
        <dbReference type="EMBL" id="SVB23028.1"/>
    </source>
</evidence>
<organism evidence="2">
    <name type="scientific">marine metagenome</name>
    <dbReference type="NCBI Taxonomy" id="408172"/>
    <lineage>
        <taxon>unclassified sequences</taxon>
        <taxon>metagenomes</taxon>
        <taxon>ecological metagenomes</taxon>
    </lineage>
</organism>